<name>A0A848CDN7_9FIRM</name>
<proteinExistence type="predicted"/>
<feature type="compositionally biased region" description="Gly residues" evidence="1">
    <location>
        <begin position="48"/>
        <end position="57"/>
    </location>
</feature>
<evidence type="ECO:0000256" key="1">
    <source>
        <dbReference type="SAM" id="MobiDB-lite"/>
    </source>
</evidence>
<dbReference type="GeneID" id="92864967"/>
<organism evidence="2 3">
    <name type="scientific">Dorea formicigenerans</name>
    <dbReference type="NCBI Taxonomy" id="39486"/>
    <lineage>
        <taxon>Bacteria</taxon>
        <taxon>Bacillati</taxon>
        <taxon>Bacillota</taxon>
        <taxon>Clostridia</taxon>
        <taxon>Lachnospirales</taxon>
        <taxon>Lachnospiraceae</taxon>
        <taxon>Dorea</taxon>
    </lineage>
</organism>
<sequence>MEEKYWKQFMKTGRIVDYLYYRGMKICYRVMERSQKKTYESDYRDGHGAFGNSGGRL</sequence>
<gene>
    <name evidence="2" type="ORF">HF855_00270</name>
</gene>
<dbReference type="Proteomes" id="UP000580130">
    <property type="component" value="Unassembled WGS sequence"/>
</dbReference>
<dbReference type="EMBL" id="JABAFX010000001">
    <property type="protein sequence ID" value="NME55896.1"/>
    <property type="molecule type" value="Genomic_DNA"/>
</dbReference>
<reference evidence="2 3" key="1">
    <citation type="submission" date="2020-04" db="EMBL/GenBank/DDBJ databases">
        <authorList>
            <person name="Hitch T.C.A."/>
            <person name="Wylensek D."/>
            <person name="Clavel T."/>
        </authorList>
    </citation>
    <scope>NUCLEOTIDE SEQUENCE [LARGE SCALE GENOMIC DNA]</scope>
    <source>
        <strain evidence="2 3">BSM-383-APC-5F</strain>
    </source>
</reference>
<dbReference type="AlphaFoldDB" id="A0A848CDN7"/>
<dbReference type="RefSeq" id="WP_005334277.1">
    <property type="nucleotide sequence ID" value="NZ_AP031430.1"/>
</dbReference>
<comment type="caution">
    <text evidence="2">The sequence shown here is derived from an EMBL/GenBank/DDBJ whole genome shotgun (WGS) entry which is preliminary data.</text>
</comment>
<protein>
    <submittedName>
        <fullName evidence="2">Uncharacterized protein</fullName>
    </submittedName>
</protein>
<accession>A0A848CDN7</accession>
<feature type="region of interest" description="Disordered" evidence="1">
    <location>
        <begin position="37"/>
        <end position="57"/>
    </location>
</feature>
<evidence type="ECO:0000313" key="3">
    <source>
        <dbReference type="Proteomes" id="UP000580130"/>
    </source>
</evidence>
<feature type="compositionally biased region" description="Basic and acidic residues" evidence="1">
    <location>
        <begin position="37"/>
        <end position="47"/>
    </location>
</feature>
<evidence type="ECO:0000313" key="2">
    <source>
        <dbReference type="EMBL" id="NME55896.1"/>
    </source>
</evidence>